<organism evidence="6 7">
    <name type="scientific">Gimesia chilikensis</name>
    <dbReference type="NCBI Taxonomy" id="2605989"/>
    <lineage>
        <taxon>Bacteria</taxon>
        <taxon>Pseudomonadati</taxon>
        <taxon>Planctomycetota</taxon>
        <taxon>Planctomycetia</taxon>
        <taxon>Planctomycetales</taxon>
        <taxon>Planctomycetaceae</taxon>
        <taxon>Gimesia</taxon>
    </lineage>
</organism>
<feature type="domain" description="Cytochrome c" evidence="5">
    <location>
        <begin position="843"/>
        <end position="976"/>
    </location>
</feature>
<dbReference type="SUPFAM" id="SSF50952">
    <property type="entry name" value="Soluble quinoprotein glucose dehydrogenase"/>
    <property type="match status" value="1"/>
</dbReference>
<keyword evidence="7" id="KW-1185">Reference proteome</keyword>
<evidence type="ECO:0000256" key="2">
    <source>
        <dbReference type="ARBA" id="ARBA00022723"/>
    </source>
</evidence>
<dbReference type="InterPro" id="IPR016024">
    <property type="entry name" value="ARM-type_fold"/>
</dbReference>
<dbReference type="InterPro" id="IPR011041">
    <property type="entry name" value="Quinoprot_gluc/sorb_DH_b-prop"/>
</dbReference>
<sequence>MRSLCLSLLTGVMLLQTAMVDEKAADALSSFQVKPGFRVELVAAEPLLRDPVALAFDENGRMFVVEYPEYNQQFAKDKQPVTGSVRMLEDTDGDGQYDKSTVYVSDLAAPSAVACYNGGLFVAAAPDLLFCKDTDGDGTANTREVVFTGFRRLENRTDPSLNTLLWGLDNRFHACTSYSGSEVRAVKHPEEPARSIRNRGFLFDPRTLRFDLSSGGGQHGLAIDDWGQEFLCNNSSPVKMLMYDDRYLARNPYLKAPAPAVEITEGGKHTQLFRISPEENWRQERTRLRNEGKFRGSNEGGKSSGFFTSATGVTIYRGDAWPAEYRGSVFVGEPANNLVFRGQLEPDGVGLVARRADAGREFLASTDTRFRPVQFANGPDGNLYVIDMNRDLIEGAMFLPPELLKKVNVNGGDQRGRIYRIVREDFEHSSLPQLGKATTTELVRLLAHRNGWHHDTAARLIYERQDQAAVPLLKQLAAESDYPVARMTALYALEGLEALDEASLLRALKDDVPEVQVHALRLAEQRVRESKAVRDQLLAMGEAPALKVRYQLAFSLGELKSTTERNAVLASLAMRDGQNQWMELAILSSLAEGAGTVFQRLAREEAYRQSKMGTRMLTALARQTGAAGRPQETEVVLNSLMKWSAAEEQQAAVLLTLMEAQPEKMRRTFLNRHQASLKPIMGRVLDEARAAALDTRMPVKQRLTAIERLGFAPYAEVRDVFSELLEPQQVNPVQVAAIVQLGQFPDQEIAALLISGWPKMTPELRTKAAETLLSRAAWSEALIDAIEAGSIGRGDLSPARVDLLKQHPDKRLADRVKQLYADRSLARRDEVVQQYQSALKTDGDVASGKAVFKKVCSACHRLEGVGTAVGADLKAIRDRGKAGVLLHILDPNREVKPQYMSYTLVLESGQVLSGMIADESVNSITVRKPDGTSTTVLRINIEEIRSSGLSFMPEGLEKQIDQRAMADLLAYLMSLQADAADAGN</sequence>
<evidence type="ECO:0000256" key="1">
    <source>
        <dbReference type="ARBA" id="ARBA00022617"/>
    </source>
</evidence>
<accession>A0A517PVL9</accession>
<dbReference type="Gene3D" id="2.120.10.30">
    <property type="entry name" value="TolB, C-terminal domain"/>
    <property type="match status" value="1"/>
</dbReference>
<evidence type="ECO:0000256" key="3">
    <source>
        <dbReference type="ARBA" id="ARBA00023004"/>
    </source>
</evidence>
<protein>
    <submittedName>
        <fullName evidence="6">Cytochrome c</fullName>
    </submittedName>
</protein>
<evidence type="ECO:0000256" key="4">
    <source>
        <dbReference type="PROSITE-ProRule" id="PRU00433"/>
    </source>
</evidence>
<dbReference type="AlphaFoldDB" id="A0A517PVL9"/>
<dbReference type="EMBL" id="CP036266">
    <property type="protein sequence ID" value="QDT23420.1"/>
    <property type="molecule type" value="Genomic_DNA"/>
</dbReference>
<dbReference type="GO" id="GO:0020037">
    <property type="term" value="F:heme binding"/>
    <property type="evidence" value="ECO:0007669"/>
    <property type="project" value="InterPro"/>
</dbReference>
<dbReference type="GO" id="GO:0009055">
    <property type="term" value="F:electron transfer activity"/>
    <property type="evidence" value="ECO:0007669"/>
    <property type="project" value="InterPro"/>
</dbReference>
<proteinExistence type="predicted"/>
<dbReference type="Gene3D" id="1.25.10.10">
    <property type="entry name" value="Leucine-rich Repeat Variant"/>
    <property type="match status" value="1"/>
</dbReference>
<dbReference type="Proteomes" id="UP000320421">
    <property type="component" value="Chromosome"/>
</dbReference>
<dbReference type="OrthoDB" id="230287at2"/>
<dbReference type="InterPro" id="IPR013427">
    <property type="entry name" value="Haem-bd_dom_put"/>
</dbReference>
<dbReference type="PANTHER" id="PTHR33546:SF1">
    <property type="entry name" value="LARGE, MULTIFUNCTIONAL SECRETED PROTEIN"/>
    <property type="match status" value="1"/>
</dbReference>
<dbReference type="RefSeq" id="WP_145190806.1">
    <property type="nucleotide sequence ID" value="NZ_CP036266.1"/>
</dbReference>
<gene>
    <name evidence="6" type="ORF">HG66A1_52370</name>
</gene>
<evidence type="ECO:0000259" key="5">
    <source>
        <dbReference type="PROSITE" id="PS51007"/>
    </source>
</evidence>
<dbReference type="SUPFAM" id="SSF48371">
    <property type="entry name" value="ARM repeat"/>
    <property type="match status" value="1"/>
</dbReference>
<dbReference type="NCBIfam" id="TIGR02603">
    <property type="entry name" value="CxxCH_TIGR02603"/>
    <property type="match status" value="1"/>
</dbReference>
<dbReference type="InterPro" id="IPR013428">
    <property type="entry name" value="Membrane-bound_put_N"/>
</dbReference>
<dbReference type="InterPro" id="IPR055557">
    <property type="entry name" value="DUF7133"/>
</dbReference>
<dbReference type="InterPro" id="IPR011042">
    <property type="entry name" value="6-blade_b-propeller_TolB-like"/>
</dbReference>
<dbReference type="Pfam" id="PF23500">
    <property type="entry name" value="DUF7133"/>
    <property type="match status" value="1"/>
</dbReference>
<dbReference type="GO" id="GO:0046872">
    <property type="term" value="F:metal ion binding"/>
    <property type="evidence" value="ECO:0007669"/>
    <property type="project" value="UniProtKB-KW"/>
</dbReference>
<keyword evidence="2 4" id="KW-0479">Metal-binding</keyword>
<dbReference type="PROSITE" id="PS51007">
    <property type="entry name" value="CYTC"/>
    <property type="match status" value="1"/>
</dbReference>
<dbReference type="Gene3D" id="1.10.760.10">
    <property type="entry name" value="Cytochrome c-like domain"/>
    <property type="match status" value="1"/>
</dbReference>
<dbReference type="InterPro" id="IPR009056">
    <property type="entry name" value="Cyt_c-like_dom"/>
</dbReference>
<name>A0A517PVL9_9PLAN</name>
<reference evidence="6 7" key="1">
    <citation type="submission" date="2019-02" db="EMBL/GenBank/DDBJ databases">
        <title>Deep-cultivation of Planctomycetes and their phenomic and genomic characterization uncovers novel biology.</title>
        <authorList>
            <person name="Wiegand S."/>
            <person name="Jogler M."/>
            <person name="Boedeker C."/>
            <person name="Pinto D."/>
            <person name="Vollmers J."/>
            <person name="Rivas-Marin E."/>
            <person name="Kohn T."/>
            <person name="Peeters S.H."/>
            <person name="Heuer A."/>
            <person name="Rast P."/>
            <person name="Oberbeckmann S."/>
            <person name="Bunk B."/>
            <person name="Jeske O."/>
            <person name="Meyerdierks A."/>
            <person name="Storesund J.E."/>
            <person name="Kallscheuer N."/>
            <person name="Luecker S."/>
            <person name="Lage O.M."/>
            <person name="Pohl T."/>
            <person name="Merkel B.J."/>
            <person name="Hornburger P."/>
            <person name="Mueller R.-W."/>
            <person name="Bruemmer F."/>
            <person name="Labrenz M."/>
            <person name="Spormann A.M."/>
            <person name="Op den Camp H."/>
            <person name="Overmann J."/>
            <person name="Amann R."/>
            <person name="Jetten M.S.M."/>
            <person name="Mascher T."/>
            <person name="Medema M.H."/>
            <person name="Devos D.P."/>
            <person name="Kaster A.-K."/>
            <person name="Ovreas L."/>
            <person name="Rohde M."/>
            <person name="Galperin M.Y."/>
            <person name="Jogler C."/>
        </authorList>
    </citation>
    <scope>NUCLEOTIDE SEQUENCE [LARGE SCALE GENOMIC DNA]</scope>
    <source>
        <strain evidence="6 7">HG66A1</strain>
    </source>
</reference>
<keyword evidence="3 4" id="KW-0408">Iron</keyword>
<evidence type="ECO:0000313" key="6">
    <source>
        <dbReference type="EMBL" id="QDT23420.1"/>
    </source>
</evidence>
<dbReference type="NCBIfam" id="TIGR02604">
    <property type="entry name" value="Piru_Ver_Nterm"/>
    <property type="match status" value="1"/>
</dbReference>
<evidence type="ECO:0000313" key="7">
    <source>
        <dbReference type="Proteomes" id="UP000320421"/>
    </source>
</evidence>
<keyword evidence="1 4" id="KW-0349">Heme</keyword>
<dbReference type="PANTHER" id="PTHR33546">
    <property type="entry name" value="LARGE, MULTIFUNCTIONAL SECRETED PROTEIN-RELATED"/>
    <property type="match status" value="1"/>
</dbReference>
<dbReference type="InterPro" id="IPR036909">
    <property type="entry name" value="Cyt_c-like_dom_sf"/>
</dbReference>
<dbReference type="SUPFAM" id="SSF46626">
    <property type="entry name" value="Cytochrome c"/>
    <property type="match status" value="1"/>
</dbReference>
<dbReference type="InterPro" id="IPR011989">
    <property type="entry name" value="ARM-like"/>
</dbReference>